<feature type="region of interest" description="Disordered" evidence="1">
    <location>
        <begin position="1"/>
        <end position="35"/>
    </location>
</feature>
<evidence type="ECO:0000313" key="4">
    <source>
        <dbReference type="Proteomes" id="UP001283109"/>
    </source>
</evidence>
<organism evidence="3 4">
    <name type="scientific">Microbacterium arthrosphaerae</name>
    <dbReference type="NCBI Taxonomy" id="792652"/>
    <lineage>
        <taxon>Bacteria</taxon>
        <taxon>Bacillati</taxon>
        <taxon>Actinomycetota</taxon>
        <taxon>Actinomycetes</taxon>
        <taxon>Micrococcales</taxon>
        <taxon>Microbacteriaceae</taxon>
        <taxon>Microbacterium</taxon>
    </lineage>
</organism>
<dbReference type="PANTHER" id="PTHR43685">
    <property type="entry name" value="GLYCOSYLTRANSFERASE"/>
    <property type="match status" value="1"/>
</dbReference>
<dbReference type="Proteomes" id="UP001283109">
    <property type="component" value="Unassembled WGS sequence"/>
</dbReference>
<dbReference type="Gene3D" id="3.90.550.10">
    <property type="entry name" value="Spore Coat Polysaccharide Biosynthesis Protein SpsA, Chain A"/>
    <property type="match status" value="1"/>
</dbReference>
<dbReference type="RefSeq" id="WP_318353867.1">
    <property type="nucleotide sequence ID" value="NZ_JAWQEV010000003.1"/>
</dbReference>
<dbReference type="Pfam" id="PF00535">
    <property type="entry name" value="Glycos_transf_2"/>
    <property type="match status" value="1"/>
</dbReference>
<gene>
    <name evidence="3" type="ORF">R8Z58_11315</name>
</gene>
<comment type="caution">
    <text evidence="3">The sequence shown here is derived from an EMBL/GenBank/DDBJ whole genome shotgun (WGS) entry which is preliminary data.</text>
</comment>
<evidence type="ECO:0000256" key="1">
    <source>
        <dbReference type="SAM" id="MobiDB-lite"/>
    </source>
</evidence>
<accession>A0ABU4H260</accession>
<dbReference type="InterPro" id="IPR001173">
    <property type="entry name" value="Glyco_trans_2-like"/>
</dbReference>
<sequence>MDSNRRRSARVHATEAARGETARRHPRGAPLQPDPTAARVRIVIRTHDRPVLFARALDDILAQTYREWDIVILNHRGDRAVLDEVIRSRSDRFPHRWEVIDTDHPIGRDAILEMAFADTAVEFTAIHDDDDTWAPGFLARTVSWLDDHPHQVAVAVATEIVQERVGDDAIVDLRTEAIRPPFARISLFDLLHAAHIPPIGLLLRSASVEAAGGFDPSLSVLGDWDMMLKLACLGPIGYIEGETLAFWRQRPQNEGALANSVIGDLELHRQTDRELRDRAIREYIERNGIGGLLYLARYLDEQFASSRHDTWVRIGEIEASLAARMEDQTRQLQMAMANYSHHYSLFPSLRRAFHRILPTRRRKDAAQPAE</sequence>
<keyword evidence="4" id="KW-1185">Reference proteome</keyword>
<dbReference type="InterPro" id="IPR050834">
    <property type="entry name" value="Glycosyltransf_2"/>
</dbReference>
<evidence type="ECO:0000259" key="2">
    <source>
        <dbReference type="Pfam" id="PF00535"/>
    </source>
</evidence>
<evidence type="ECO:0000313" key="3">
    <source>
        <dbReference type="EMBL" id="MDW4573360.1"/>
    </source>
</evidence>
<feature type="domain" description="Glycosyltransferase 2-like" evidence="2">
    <location>
        <begin position="42"/>
        <end position="165"/>
    </location>
</feature>
<reference evidence="3 4" key="1">
    <citation type="submission" date="2023-11" db="EMBL/GenBank/DDBJ databases">
        <title>Draft genome sequence of Microbacterium arthrosphaerae JCM 30492.</title>
        <authorList>
            <person name="Zhang G."/>
            <person name="Ding Y."/>
        </authorList>
    </citation>
    <scope>NUCLEOTIDE SEQUENCE [LARGE SCALE GENOMIC DNA]</scope>
    <source>
        <strain evidence="3 4">JCM 30492</strain>
    </source>
</reference>
<proteinExistence type="predicted"/>
<feature type="compositionally biased region" description="Basic and acidic residues" evidence="1">
    <location>
        <begin position="12"/>
        <end position="23"/>
    </location>
</feature>
<dbReference type="CDD" id="cd00761">
    <property type="entry name" value="Glyco_tranf_GTA_type"/>
    <property type="match status" value="1"/>
</dbReference>
<feature type="compositionally biased region" description="Basic residues" evidence="1">
    <location>
        <begin position="1"/>
        <end position="10"/>
    </location>
</feature>
<dbReference type="PANTHER" id="PTHR43685:SF2">
    <property type="entry name" value="GLYCOSYLTRANSFERASE 2-LIKE DOMAIN-CONTAINING PROTEIN"/>
    <property type="match status" value="1"/>
</dbReference>
<name>A0ABU4H260_9MICO</name>
<protein>
    <submittedName>
        <fullName evidence="3">Glycosyltransferase family 2 protein</fullName>
    </submittedName>
</protein>
<dbReference type="EMBL" id="JAWQEV010000003">
    <property type="protein sequence ID" value="MDW4573360.1"/>
    <property type="molecule type" value="Genomic_DNA"/>
</dbReference>
<dbReference type="SUPFAM" id="SSF53448">
    <property type="entry name" value="Nucleotide-diphospho-sugar transferases"/>
    <property type="match status" value="1"/>
</dbReference>
<dbReference type="InterPro" id="IPR029044">
    <property type="entry name" value="Nucleotide-diphossugar_trans"/>
</dbReference>